<name>A0ABM4GPQ0_DROKI</name>
<organism evidence="2 3">
    <name type="scientific">Drosophila kikkawai</name>
    <name type="common">Fruit fly</name>
    <dbReference type="NCBI Taxonomy" id="30033"/>
    <lineage>
        <taxon>Eukaryota</taxon>
        <taxon>Metazoa</taxon>
        <taxon>Ecdysozoa</taxon>
        <taxon>Arthropoda</taxon>
        <taxon>Hexapoda</taxon>
        <taxon>Insecta</taxon>
        <taxon>Pterygota</taxon>
        <taxon>Neoptera</taxon>
        <taxon>Endopterygota</taxon>
        <taxon>Diptera</taxon>
        <taxon>Brachycera</taxon>
        <taxon>Muscomorpha</taxon>
        <taxon>Ephydroidea</taxon>
        <taxon>Drosophilidae</taxon>
        <taxon>Drosophila</taxon>
        <taxon>Sophophora</taxon>
    </lineage>
</organism>
<reference evidence="3" key="1">
    <citation type="submission" date="2025-08" db="UniProtKB">
        <authorList>
            <consortium name="RefSeq"/>
        </authorList>
    </citation>
    <scope>IDENTIFICATION</scope>
    <source>
        <strain evidence="3">14028-0561.14</strain>
        <tissue evidence="3">Whole fly</tissue>
    </source>
</reference>
<accession>A0ABM4GPQ0</accession>
<gene>
    <name evidence="3" type="primary">LOC138929245</name>
</gene>
<feature type="region of interest" description="Disordered" evidence="1">
    <location>
        <begin position="22"/>
        <end position="50"/>
    </location>
</feature>
<keyword evidence="2" id="KW-1185">Reference proteome</keyword>
<sequence length="137" mass="15012">MVLASRRKYSLNVWKTWEMGQAAPRKKNSQSQSLTPCPGGEAPAPLLTTATSATTMRGALKRKRKLKAVIFCALTCERSSQPAVSPGYGRVYLVYKCIIKRAGRSSCSSLDAHLDKDVNVNADDDVDNDKDEPKLLP</sequence>
<proteinExistence type="predicted"/>
<evidence type="ECO:0000313" key="2">
    <source>
        <dbReference type="Proteomes" id="UP001652661"/>
    </source>
</evidence>
<dbReference type="RefSeq" id="XP_070144682.1">
    <property type="nucleotide sequence ID" value="XM_070288581.1"/>
</dbReference>
<protein>
    <submittedName>
        <fullName evidence="3">Uncharacterized protein</fullName>
    </submittedName>
</protein>
<dbReference type="GeneID" id="138929245"/>
<evidence type="ECO:0000256" key="1">
    <source>
        <dbReference type="SAM" id="MobiDB-lite"/>
    </source>
</evidence>
<evidence type="ECO:0000313" key="3">
    <source>
        <dbReference type="RefSeq" id="XP_070144682.1"/>
    </source>
</evidence>
<dbReference type="Proteomes" id="UP001652661">
    <property type="component" value="Chromosome X"/>
</dbReference>